<protein>
    <submittedName>
        <fullName evidence="1">Uncharacterized protein</fullName>
    </submittedName>
</protein>
<dbReference type="VEuPathDB" id="VectorBase:AFUN014102"/>
<dbReference type="EnsemblMetazoa" id="AFUN014102-RA">
    <property type="protein sequence ID" value="AFUN014102-PA"/>
    <property type="gene ID" value="AFUN014102"/>
</dbReference>
<evidence type="ECO:0000313" key="1">
    <source>
        <dbReference type="EnsemblMetazoa" id="AFUN014102-PA"/>
    </source>
</evidence>
<accession>A0A182S0S3</accession>
<dbReference type="AlphaFoldDB" id="A0A182S0S3"/>
<organism evidence="1">
    <name type="scientific">Anopheles funestus</name>
    <name type="common">African malaria mosquito</name>
    <dbReference type="NCBI Taxonomy" id="62324"/>
    <lineage>
        <taxon>Eukaryota</taxon>
        <taxon>Metazoa</taxon>
        <taxon>Ecdysozoa</taxon>
        <taxon>Arthropoda</taxon>
        <taxon>Hexapoda</taxon>
        <taxon>Insecta</taxon>
        <taxon>Pterygota</taxon>
        <taxon>Neoptera</taxon>
        <taxon>Endopterygota</taxon>
        <taxon>Diptera</taxon>
        <taxon>Nematocera</taxon>
        <taxon>Culicoidea</taxon>
        <taxon>Culicidae</taxon>
        <taxon>Anophelinae</taxon>
        <taxon>Anopheles</taxon>
    </lineage>
</organism>
<reference evidence="1" key="1">
    <citation type="submission" date="2020-05" db="UniProtKB">
        <authorList>
            <consortium name="EnsemblMetazoa"/>
        </authorList>
    </citation>
    <scope>IDENTIFICATION</scope>
    <source>
        <strain evidence="1">FUMOZ</strain>
    </source>
</reference>
<name>A0A182S0S3_ANOFN</name>
<sequence>MAKGKNNHKKRKRKKHNIYVELLHYNISIHTYRVFSECSSFFYLISYTYDRFEAVR</sequence>
<proteinExistence type="predicted"/>